<dbReference type="InterPro" id="IPR004089">
    <property type="entry name" value="MCPsignal_dom"/>
</dbReference>
<evidence type="ECO:0000256" key="5">
    <source>
        <dbReference type="ARBA" id="ARBA00022989"/>
    </source>
</evidence>
<sequence>MKRSIIRIGIRGKLILSLISICIVTFLIIGITSYNQSKDLLAKKFEITSMQSLTEINRGLETYFNTFINPIKMLSTNVNFKEVGLVESRIQFAEVFLKDVKESSDDIFSAYFGTDEGKFIIYPKGDMGKDFNHKERVWYKKAIENKGKIIITEPFKDARTGKLVVSIAKTVERDGNMVGVVAMNISLENLSKSLSTVKIGESGYVYITDSKGITLSHPNIEFIGQDTATKLSIWKEIQSNTNGFGDYIYDGVKKYTSYETNKTTGWKLVATMNESEITKDTKQLRSKIIISFFIVVGLASIISYFFSRDISIKVAKLNHGFNKASNGDLAASIEIKSKDEFGMLGENFNSMIKNMAELMLSVKESSSVVLGTSISLASMAEETSASIDQVSNAMEEIAQGSVKTAQSSQEGTEDIYELAENLNKILESTEGLSLVYKNTETLTSRGIHMVKILAEKSGKTKDSTTQVGDIIEEMKKRTEQINSISDTISQVTEQTNLLSLNASIEAARAGEAGRGFAVVADEIRKLAEQSKNSTVEIKNIIDEIKTSASNAYLAMNETSTTVDEQQKAVMEAQEIFDEISQSILVLEENISRIKEDSLNINNKKEKVVGQIENISSISEETAAATEEVSASAEQISSTMEEVTNSVDELKNLTENLQKLVEKFNLH</sequence>
<dbReference type="Gene3D" id="3.30.450.20">
    <property type="entry name" value="PAS domain"/>
    <property type="match status" value="1"/>
</dbReference>
<evidence type="ECO:0000256" key="2">
    <source>
        <dbReference type="ARBA" id="ARBA00022475"/>
    </source>
</evidence>
<keyword evidence="6 11" id="KW-0472">Membrane</keyword>
<dbReference type="InterPro" id="IPR033479">
    <property type="entry name" value="dCache_1"/>
</dbReference>
<evidence type="ECO:0000256" key="11">
    <source>
        <dbReference type="SAM" id="Phobius"/>
    </source>
</evidence>
<keyword evidence="5 11" id="KW-1133">Transmembrane helix</keyword>
<dbReference type="SMART" id="SM00304">
    <property type="entry name" value="HAMP"/>
    <property type="match status" value="1"/>
</dbReference>
<dbReference type="PROSITE" id="PS50885">
    <property type="entry name" value="HAMP"/>
    <property type="match status" value="1"/>
</dbReference>
<dbReference type="RefSeq" id="WP_021282534.1">
    <property type="nucleotide sequence ID" value="NZ_JAGGLL010000057.1"/>
</dbReference>
<reference evidence="14 15" key="1">
    <citation type="submission" date="2021-03" db="EMBL/GenBank/DDBJ databases">
        <title>Genomic Encyclopedia of Type Strains, Phase IV (KMG-IV): sequencing the most valuable type-strain genomes for metagenomic binning, comparative biology and taxonomic classification.</title>
        <authorList>
            <person name="Goeker M."/>
        </authorList>
    </citation>
    <scope>NUCLEOTIDE SEQUENCE [LARGE SCALE GENOMIC DNA]</scope>
    <source>
        <strain evidence="14 15">DSM 28650</strain>
    </source>
</reference>
<evidence type="ECO:0000313" key="14">
    <source>
        <dbReference type="EMBL" id="MBP2024268.1"/>
    </source>
</evidence>
<feature type="domain" description="HAMP" evidence="13">
    <location>
        <begin position="308"/>
        <end position="360"/>
    </location>
</feature>
<dbReference type="InterPro" id="IPR029151">
    <property type="entry name" value="Sensor-like_sf"/>
</dbReference>
<protein>
    <submittedName>
        <fullName evidence="14">Methyl-accepting chemotaxis protein</fullName>
    </submittedName>
</protein>
<evidence type="ECO:0000259" key="12">
    <source>
        <dbReference type="PROSITE" id="PS50111"/>
    </source>
</evidence>
<keyword evidence="4 11" id="KW-0812">Transmembrane</keyword>
<organism evidence="14 15">
    <name type="scientific">Clostridium punense</name>
    <dbReference type="NCBI Taxonomy" id="1054297"/>
    <lineage>
        <taxon>Bacteria</taxon>
        <taxon>Bacillati</taxon>
        <taxon>Bacillota</taxon>
        <taxon>Clostridia</taxon>
        <taxon>Eubacteriales</taxon>
        <taxon>Clostridiaceae</taxon>
        <taxon>Clostridium</taxon>
    </lineage>
</organism>
<dbReference type="PANTHER" id="PTHR32089:SF114">
    <property type="entry name" value="METHYL-ACCEPTING CHEMOTAXIS PROTEIN MCPB"/>
    <property type="match status" value="1"/>
</dbReference>
<name>A0ABS4K906_9CLOT</name>
<dbReference type="SUPFAM" id="SSF103190">
    <property type="entry name" value="Sensory domain-like"/>
    <property type="match status" value="1"/>
</dbReference>
<evidence type="ECO:0000256" key="7">
    <source>
        <dbReference type="ARBA" id="ARBA00023224"/>
    </source>
</evidence>
<dbReference type="Pfam" id="PF00015">
    <property type="entry name" value="MCPsignal"/>
    <property type="match status" value="1"/>
</dbReference>
<evidence type="ECO:0000256" key="10">
    <source>
        <dbReference type="SAM" id="Coils"/>
    </source>
</evidence>
<proteinExistence type="inferred from homology"/>
<dbReference type="Pfam" id="PF02743">
    <property type="entry name" value="dCache_1"/>
    <property type="match status" value="1"/>
</dbReference>
<dbReference type="Pfam" id="PF00672">
    <property type="entry name" value="HAMP"/>
    <property type="match status" value="1"/>
</dbReference>
<keyword evidence="15" id="KW-1185">Reference proteome</keyword>
<dbReference type="SMART" id="SM00283">
    <property type="entry name" value="MA"/>
    <property type="match status" value="1"/>
</dbReference>
<keyword evidence="3" id="KW-0145">Chemotaxis</keyword>
<feature type="transmembrane region" description="Helical" evidence="11">
    <location>
        <begin position="288"/>
        <end position="306"/>
    </location>
</feature>
<dbReference type="CDD" id="cd06225">
    <property type="entry name" value="HAMP"/>
    <property type="match status" value="1"/>
</dbReference>
<comment type="subcellular location">
    <subcellularLocation>
        <location evidence="1">Cell membrane</location>
        <topology evidence="1">Multi-pass membrane protein</topology>
    </subcellularLocation>
</comment>
<dbReference type="CDD" id="cd12913">
    <property type="entry name" value="PDC1_MCP_like"/>
    <property type="match status" value="1"/>
</dbReference>
<dbReference type="Proteomes" id="UP001519308">
    <property type="component" value="Unassembled WGS sequence"/>
</dbReference>
<gene>
    <name evidence="14" type="ORF">J2Z44_004126</name>
</gene>
<feature type="transmembrane region" description="Helical" evidence="11">
    <location>
        <begin position="12"/>
        <end position="34"/>
    </location>
</feature>
<dbReference type="CDD" id="cd12912">
    <property type="entry name" value="PDC2_MCP_like"/>
    <property type="match status" value="1"/>
</dbReference>
<evidence type="ECO:0000256" key="6">
    <source>
        <dbReference type="ARBA" id="ARBA00023136"/>
    </source>
</evidence>
<evidence type="ECO:0000256" key="9">
    <source>
        <dbReference type="PROSITE-ProRule" id="PRU00284"/>
    </source>
</evidence>
<feature type="domain" description="Methyl-accepting transducer" evidence="12">
    <location>
        <begin position="379"/>
        <end position="636"/>
    </location>
</feature>
<keyword evidence="2" id="KW-1003">Cell membrane</keyword>
<accession>A0ABS4K906</accession>
<dbReference type="InterPro" id="IPR003660">
    <property type="entry name" value="HAMP_dom"/>
</dbReference>
<feature type="coiled-coil region" evidence="10">
    <location>
        <begin position="632"/>
        <end position="666"/>
    </location>
</feature>
<dbReference type="CDD" id="cd11386">
    <property type="entry name" value="MCP_signal"/>
    <property type="match status" value="1"/>
</dbReference>
<evidence type="ECO:0000259" key="13">
    <source>
        <dbReference type="PROSITE" id="PS50885"/>
    </source>
</evidence>
<evidence type="ECO:0000256" key="4">
    <source>
        <dbReference type="ARBA" id="ARBA00022692"/>
    </source>
</evidence>
<keyword evidence="7 9" id="KW-0807">Transducer</keyword>
<dbReference type="PANTHER" id="PTHR32089">
    <property type="entry name" value="METHYL-ACCEPTING CHEMOTAXIS PROTEIN MCPB"/>
    <property type="match status" value="1"/>
</dbReference>
<dbReference type="Gene3D" id="1.10.287.950">
    <property type="entry name" value="Methyl-accepting chemotaxis protein"/>
    <property type="match status" value="1"/>
</dbReference>
<dbReference type="EMBL" id="JAGGLL010000057">
    <property type="protein sequence ID" value="MBP2024268.1"/>
    <property type="molecule type" value="Genomic_DNA"/>
</dbReference>
<evidence type="ECO:0000313" key="15">
    <source>
        <dbReference type="Proteomes" id="UP001519308"/>
    </source>
</evidence>
<evidence type="ECO:0000256" key="1">
    <source>
        <dbReference type="ARBA" id="ARBA00004651"/>
    </source>
</evidence>
<comment type="caution">
    <text evidence="14">The sequence shown here is derived from an EMBL/GenBank/DDBJ whole genome shotgun (WGS) entry which is preliminary data.</text>
</comment>
<evidence type="ECO:0000256" key="8">
    <source>
        <dbReference type="ARBA" id="ARBA00029447"/>
    </source>
</evidence>
<dbReference type="PROSITE" id="PS50111">
    <property type="entry name" value="CHEMOTAXIS_TRANSDUC_2"/>
    <property type="match status" value="1"/>
</dbReference>
<keyword evidence="10" id="KW-0175">Coiled coil</keyword>
<dbReference type="SUPFAM" id="SSF58104">
    <property type="entry name" value="Methyl-accepting chemotaxis protein (MCP) signaling domain"/>
    <property type="match status" value="1"/>
</dbReference>
<comment type="similarity">
    <text evidence="8">Belongs to the methyl-accepting chemotaxis (MCP) protein family.</text>
</comment>
<evidence type="ECO:0000256" key="3">
    <source>
        <dbReference type="ARBA" id="ARBA00022500"/>
    </source>
</evidence>